<dbReference type="EMBL" id="LM995447">
    <property type="protein sequence ID" value="CDZ24865.1"/>
    <property type="molecule type" value="Genomic_DNA"/>
</dbReference>
<reference evidence="3" key="1">
    <citation type="submission" date="2014-07" db="EMBL/GenBank/DDBJ databases">
        <authorList>
            <person name="Wibberg D."/>
        </authorList>
    </citation>
    <scope>NUCLEOTIDE SEQUENCE [LARGE SCALE GENOMIC DNA]</scope>
    <source>
        <strain evidence="3">DG5</strain>
    </source>
</reference>
<feature type="transmembrane region" description="Helical" evidence="1">
    <location>
        <begin position="7"/>
        <end position="26"/>
    </location>
</feature>
<keyword evidence="3" id="KW-1185">Reference proteome</keyword>
<dbReference type="Proteomes" id="UP000032431">
    <property type="component" value="Chromosome I"/>
</dbReference>
<proteinExistence type="predicted"/>
<dbReference type="KEGG" id="ccel:CCDG5_1766"/>
<organism evidence="2 3">
    <name type="scientific">[Clostridium] cellulosi</name>
    <dbReference type="NCBI Taxonomy" id="29343"/>
    <lineage>
        <taxon>Bacteria</taxon>
        <taxon>Bacillati</taxon>
        <taxon>Bacillota</taxon>
        <taxon>Clostridia</taxon>
        <taxon>Eubacteriales</taxon>
        <taxon>Oscillospiraceae</taxon>
        <taxon>Oscillospiraceae incertae sedis</taxon>
    </lineage>
</organism>
<dbReference type="HOGENOM" id="CLU_2933098_0_0_9"/>
<name>A0A078KUP8_9FIRM</name>
<feature type="transmembrane region" description="Helical" evidence="1">
    <location>
        <begin position="38"/>
        <end position="56"/>
    </location>
</feature>
<protein>
    <submittedName>
        <fullName evidence="2">Putative membrane protein</fullName>
    </submittedName>
</protein>
<gene>
    <name evidence="2" type="ORF">CCDG5_1766</name>
</gene>
<dbReference type="AlphaFoldDB" id="A0A078KUP8"/>
<accession>A0A078KUP8</accession>
<sequence>MRINKFFKVFFVDALIGILLLFINIIAQKAMNVSLESWIIFLIFILIISFVNSFAFKNGQ</sequence>
<keyword evidence="1" id="KW-1133">Transmembrane helix</keyword>
<evidence type="ECO:0000313" key="2">
    <source>
        <dbReference type="EMBL" id="CDZ24865.1"/>
    </source>
</evidence>
<keyword evidence="1" id="KW-0472">Membrane</keyword>
<keyword evidence="1" id="KW-0812">Transmembrane</keyword>
<evidence type="ECO:0000313" key="3">
    <source>
        <dbReference type="Proteomes" id="UP000032431"/>
    </source>
</evidence>
<evidence type="ECO:0000256" key="1">
    <source>
        <dbReference type="SAM" id="Phobius"/>
    </source>
</evidence>